<dbReference type="FunCoup" id="A0A212EUU2">
    <property type="interactions" value="251"/>
</dbReference>
<feature type="transmembrane region" description="Helical" evidence="13">
    <location>
        <begin position="127"/>
        <end position="150"/>
    </location>
</feature>
<gene>
    <name evidence="14" type="ORF">KGM_213030</name>
</gene>
<dbReference type="Proteomes" id="UP000007151">
    <property type="component" value="Unassembled WGS sequence"/>
</dbReference>
<dbReference type="GO" id="GO:0051119">
    <property type="term" value="F:sugar transmembrane transporter activity"/>
    <property type="evidence" value="ECO:0007669"/>
    <property type="project" value="InterPro"/>
</dbReference>
<sequence>MFLTNFNEFVANLAVITTIIQFLSGILVCRQYVVNRTTAEASPLPFICGFLSSGLWLLYGICKPDSKIIIVNVVGVLLMLSYSIVFYVYTFKKSSVLKQSLVAIILYLVMVVYMSTEIDNEILLVRLGYSACLLTLLTISAPMSKLFYVIRTKCTDCLPFPMIFMSFIVSSLWFIYGCIVQDVFLSIPNFIGASLAVAQLSLFVVYPSVPQTPLLLKMTEA</sequence>
<evidence type="ECO:0000256" key="9">
    <source>
        <dbReference type="ARBA" id="ARBA00022989"/>
    </source>
</evidence>
<keyword evidence="9 13" id="KW-1133">Transmembrane helix</keyword>
<proteinExistence type="inferred from homology"/>
<dbReference type="eggNOG" id="KOG1623">
    <property type="taxonomic scope" value="Eukaryota"/>
</dbReference>
<evidence type="ECO:0000256" key="11">
    <source>
        <dbReference type="ARBA" id="ARBA00023136"/>
    </source>
</evidence>
<name>A0A212EUU2_DANPL</name>
<dbReference type="FunFam" id="1.20.1280.290:FF:000004">
    <property type="entry name" value="Sugar transporter SWEET"/>
    <property type="match status" value="1"/>
</dbReference>
<dbReference type="Pfam" id="PF03083">
    <property type="entry name" value="MtN3_slv"/>
    <property type="match status" value="2"/>
</dbReference>
<evidence type="ECO:0000256" key="2">
    <source>
        <dbReference type="ARBA" id="ARBA00004653"/>
    </source>
</evidence>
<keyword evidence="15" id="KW-1185">Reference proteome</keyword>
<evidence type="ECO:0000256" key="4">
    <source>
        <dbReference type="ARBA" id="ARBA00022448"/>
    </source>
</evidence>
<evidence type="ECO:0000256" key="7">
    <source>
        <dbReference type="ARBA" id="ARBA00022692"/>
    </source>
</evidence>
<dbReference type="GO" id="GO:0005886">
    <property type="term" value="C:plasma membrane"/>
    <property type="evidence" value="ECO:0007669"/>
    <property type="project" value="UniProtKB-SubCell"/>
</dbReference>
<comment type="function">
    <text evidence="12">Mediates both low-affinity uptake and efflux of sugar across the membrane.</text>
</comment>
<evidence type="ECO:0000256" key="3">
    <source>
        <dbReference type="ARBA" id="ARBA00007809"/>
    </source>
</evidence>
<feature type="transmembrane region" description="Helical" evidence="13">
    <location>
        <begin position="68"/>
        <end position="89"/>
    </location>
</feature>
<dbReference type="InterPro" id="IPR047664">
    <property type="entry name" value="SWEET"/>
</dbReference>
<evidence type="ECO:0000256" key="13">
    <source>
        <dbReference type="RuleBase" id="RU910715"/>
    </source>
</evidence>
<evidence type="ECO:0000256" key="6">
    <source>
        <dbReference type="ARBA" id="ARBA00022597"/>
    </source>
</evidence>
<dbReference type="FunFam" id="1.20.1280.290:FF:000010">
    <property type="entry name" value="Sugar transporter SWEET"/>
    <property type="match status" value="1"/>
</dbReference>
<dbReference type="InterPro" id="IPR004316">
    <property type="entry name" value="SWEET_rpt"/>
</dbReference>
<organism evidence="14 15">
    <name type="scientific">Danaus plexippus plexippus</name>
    <dbReference type="NCBI Taxonomy" id="278856"/>
    <lineage>
        <taxon>Eukaryota</taxon>
        <taxon>Metazoa</taxon>
        <taxon>Ecdysozoa</taxon>
        <taxon>Arthropoda</taxon>
        <taxon>Hexapoda</taxon>
        <taxon>Insecta</taxon>
        <taxon>Pterygota</taxon>
        <taxon>Neoptera</taxon>
        <taxon>Endopterygota</taxon>
        <taxon>Lepidoptera</taxon>
        <taxon>Glossata</taxon>
        <taxon>Ditrysia</taxon>
        <taxon>Papilionoidea</taxon>
        <taxon>Nymphalidae</taxon>
        <taxon>Danainae</taxon>
        <taxon>Danaini</taxon>
        <taxon>Danaina</taxon>
        <taxon>Danaus</taxon>
        <taxon>Danaus</taxon>
    </lineage>
</organism>
<evidence type="ECO:0000256" key="12">
    <source>
        <dbReference type="ARBA" id="ARBA00055578"/>
    </source>
</evidence>
<dbReference type="EMBL" id="AGBW02012322">
    <property type="protein sequence ID" value="OWR45227.1"/>
    <property type="molecule type" value="Genomic_DNA"/>
</dbReference>
<keyword evidence="5" id="KW-1003">Cell membrane</keyword>
<keyword evidence="11 13" id="KW-0472">Membrane</keyword>
<dbReference type="PANTHER" id="PTHR10791:SF112">
    <property type="entry name" value="SUGAR TRANSPORTER SWEET1"/>
    <property type="match status" value="1"/>
</dbReference>
<dbReference type="GO" id="GO:0000139">
    <property type="term" value="C:Golgi membrane"/>
    <property type="evidence" value="ECO:0007669"/>
    <property type="project" value="UniProtKB-SubCell"/>
</dbReference>
<evidence type="ECO:0000256" key="1">
    <source>
        <dbReference type="ARBA" id="ARBA00004651"/>
    </source>
</evidence>
<comment type="function">
    <text evidence="13">Mediates sugar transport across membranes.</text>
</comment>
<evidence type="ECO:0000313" key="14">
    <source>
        <dbReference type="EMBL" id="OWR45227.1"/>
    </source>
</evidence>
<feature type="transmembrane region" description="Helical" evidence="13">
    <location>
        <begin position="6"/>
        <end position="29"/>
    </location>
</feature>
<reference evidence="14 15" key="1">
    <citation type="journal article" date="2011" name="Cell">
        <title>The monarch butterfly genome yields insights into long-distance migration.</title>
        <authorList>
            <person name="Zhan S."/>
            <person name="Merlin C."/>
            <person name="Boore J.L."/>
            <person name="Reppert S.M."/>
        </authorList>
    </citation>
    <scope>NUCLEOTIDE SEQUENCE [LARGE SCALE GENOMIC DNA]</scope>
    <source>
        <strain evidence="14">F-2</strain>
    </source>
</reference>
<dbReference type="OrthoDB" id="409725at2759"/>
<evidence type="ECO:0000313" key="15">
    <source>
        <dbReference type="Proteomes" id="UP000007151"/>
    </source>
</evidence>
<accession>A0A212EUU2</accession>
<feature type="transmembrane region" description="Helical" evidence="13">
    <location>
        <begin position="190"/>
        <end position="209"/>
    </location>
</feature>
<comment type="caution">
    <text evidence="14">The sequence shown here is derived from an EMBL/GenBank/DDBJ whole genome shotgun (WGS) entry which is preliminary data.</text>
</comment>
<feature type="transmembrane region" description="Helical" evidence="13">
    <location>
        <begin position="96"/>
        <end position="115"/>
    </location>
</feature>
<keyword evidence="6 13" id="KW-0762">Sugar transport</keyword>
<evidence type="ECO:0000256" key="5">
    <source>
        <dbReference type="ARBA" id="ARBA00022475"/>
    </source>
</evidence>
<evidence type="ECO:0000256" key="10">
    <source>
        <dbReference type="ARBA" id="ARBA00023034"/>
    </source>
</evidence>
<comment type="subcellular location">
    <subcellularLocation>
        <location evidence="1 13">Cell membrane</location>
        <topology evidence="1 13">Multi-pass membrane protein</topology>
    </subcellularLocation>
    <subcellularLocation>
        <location evidence="2">Golgi apparatus membrane</location>
        <topology evidence="2">Multi-pass membrane protein</topology>
    </subcellularLocation>
</comment>
<dbReference type="PANTHER" id="PTHR10791">
    <property type="entry name" value="RAG1-ACTIVATING PROTEIN 1"/>
    <property type="match status" value="1"/>
</dbReference>
<keyword evidence="7 13" id="KW-0812">Transmembrane</keyword>
<feature type="transmembrane region" description="Helical" evidence="13">
    <location>
        <begin position="162"/>
        <end position="184"/>
    </location>
</feature>
<keyword evidence="4 13" id="KW-0813">Transport</keyword>
<keyword evidence="8" id="KW-0677">Repeat</keyword>
<protein>
    <recommendedName>
        <fullName evidence="13">Sugar transporter SWEET</fullName>
    </recommendedName>
</protein>
<dbReference type="KEGG" id="dpl:KGM_213030"/>
<keyword evidence="10" id="KW-0333">Golgi apparatus</keyword>
<feature type="transmembrane region" description="Helical" evidence="13">
    <location>
        <begin position="41"/>
        <end position="62"/>
    </location>
</feature>
<evidence type="ECO:0000256" key="8">
    <source>
        <dbReference type="ARBA" id="ARBA00022737"/>
    </source>
</evidence>
<dbReference type="AlphaFoldDB" id="A0A212EUU2"/>
<dbReference type="Gene3D" id="1.20.1280.290">
    <property type="match status" value="2"/>
</dbReference>
<comment type="similarity">
    <text evidence="3 13">Belongs to the SWEET sugar transporter family.</text>
</comment>